<feature type="region of interest" description="Disordered" evidence="1">
    <location>
        <begin position="478"/>
        <end position="503"/>
    </location>
</feature>
<sequence length="855" mass="99738">MSRLLNFKLDFNIIQSCYDRIMQAVKEFIPDSTLCSNNYESRKIVSQLGLGYQKIDDCPNGCMIYYNKENKDKDKCQVCSHPRYKPMEQDTAQHMTWHHEYQRDLRVSSHPSDGEAWKHFNQTHPSFTTEPRNVRKTSFFDCHRQFLPRDHSFRRNKDGFIKGRDERDEPPPRLSEKNVFDNIFNTIMDDNDKTKDNGKARQDDKEYCKCRELELVSDVDGKVSKPKASFSFTKEQKQVVLQWVKKLKFPDGYASNLLRCADVHKGNMFGMKSHDFHVFIKRLLPIAFRERFPEPVWKAMTEILSPGFFDHIEHLVVHLSYEARVGGPVQYRWMYPFERYLYHLKKKVKNKARVESSICEAYVMEKISNFCSHYFEPHVLTNSKRVRRNDDSVNVNEREDVLSIFKHPVRPSGNSKRRYLNDDEYETTIFYVLHNFKEIQPFFRIFEGEVKLEMPNITNNQLVDVTKKRFGRWLPDNESDMQEVEIEEEDEEEESEDNNGNKKTKVFVDATAKANMVHGADDALDAQFGNGAKTFPKWIDRVESKNGTAYGVGDVDEYVCQPDIEEASTHNIPNVKIVQLVDPVKVQQVEHNLLKTEINNLKNAQEAQSKKLDQVVKAQSSSEMRLRKFVAQEVEKVVANEVGKAVAEEVGKTTQQILDAIPGVAMFVNYECLTKECTFNTIDGEAPHNGLTPGRPIPFNANPKDFEILTSFRGLVCVGISELYDIYTDLILWNPFAGEYKTLSRANSHRDCYKKVGKAFGLYYTSFDKDYKLVRVTDLGLVYIYSLKFDSWRKVDSIQHIPTNISERWRLNRRYLYQVDLKKKQHSKLRTHVGKGFPKEVRYIESFVSPNQYIN</sequence>
<comment type="caution">
    <text evidence="3">The sequence shown here is derived from an EMBL/GenBank/DDBJ whole genome shotgun (WGS) entry which is preliminary data.</text>
</comment>
<accession>A0A699HGV7</accession>
<dbReference type="InterPro" id="IPR025452">
    <property type="entry name" value="DUF4218"/>
</dbReference>
<dbReference type="PANTHER" id="PTHR48258">
    <property type="entry name" value="DUF4218 DOMAIN-CONTAINING PROTEIN-RELATED"/>
    <property type="match status" value="1"/>
</dbReference>
<dbReference type="PANTHER" id="PTHR48258:SF4">
    <property type="entry name" value="DUF4216 DOMAIN-CONTAINING PROTEIN"/>
    <property type="match status" value="1"/>
</dbReference>
<feature type="compositionally biased region" description="Acidic residues" evidence="1">
    <location>
        <begin position="478"/>
        <end position="497"/>
    </location>
</feature>
<evidence type="ECO:0000256" key="1">
    <source>
        <dbReference type="SAM" id="MobiDB-lite"/>
    </source>
</evidence>
<feature type="domain" description="DUF4218" evidence="2">
    <location>
        <begin position="300"/>
        <end position="389"/>
    </location>
</feature>
<proteinExistence type="predicted"/>
<gene>
    <name evidence="3" type="ORF">Tci_379529</name>
</gene>
<dbReference type="AlphaFoldDB" id="A0A699HGV7"/>
<protein>
    <recommendedName>
        <fullName evidence="2">DUF4218 domain-containing protein</fullName>
    </recommendedName>
</protein>
<dbReference type="EMBL" id="BKCJ010150016">
    <property type="protein sequence ID" value="GEY07555.1"/>
    <property type="molecule type" value="Genomic_DNA"/>
</dbReference>
<evidence type="ECO:0000313" key="3">
    <source>
        <dbReference type="EMBL" id="GEY07555.1"/>
    </source>
</evidence>
<evidence type="ECO:0000259" key="2">
    <source>
        <dbReference type="Pfam" id="PF13960"/>
    </source>
</evidence>
<organism evidence="3">
    <name type="scientific">Tanacetum cinerariifolium</name>
    <name type="common">Dalmatian daisy</name>
    <name type="synonym">Chrysanthemum cinerariifolium</name>
    <dbReference type="NCBI Taxonomy" id="118510"/>
    <lineage>
        <taxon>Eukaryota</taxon>
        <taxon>Viridiplantae</taxon>
        <taxon>Streptophyta</taxon>
        <taxon>Embryophyta</taxon>
        <taxon>Tracheophyta</taxon>
        <taxon>Spermatophyta</taxon>
        <taxon>Magnoliopsida</taxon>
        <taxon>eudicotyledons</taxon>
        <taxon>Gunneridae</taxon>
        <taxon>Pentapetalae</taxon>
        <taxon>asterids</taxon>
        <taxon>campanulids</taxon>
        <taxon>Asterales</taxon>
        <taxon>Asteraceae</taxon>
        <taxon>Asteroideae</taxon>
        <taxon>Anthemideae</taxon>
        <taxon>Anthemidinae</taxon>
        <taxon>Tanacetum</taxon>
    </lineage>
</organism>
<dbReference type="Pfam" id="PF13960">
    <property type="entry name" value="DUF4218"/>
    <property type="match status" value="1"/>
</dbReference>
<name>A0A699HGV7_TANCI</name>
<reference evidence="3" key="1">
    <citation type="journal article" date="2019" name="Sci. Rep.">
        <title>Draft genome of Tanacetum cinerariifolium, the natural source of mosquito coil.</title>
        <authorList>
            <person name="Yamashiro T."/>
            <person name="Shiraishi A."/>
            <person name="Satake H."/>
            <person name="Nakayama K."/>
        </authorList>
    </citation>
    <scope>NUCLEOTIDE SEQUENCE</scope>
</reference>